<dbReference type="InterPro" id="IPR036028">
    <property type="entry name" value="SH3-like_dom_sf"/>
</dbReference>
<organism evidence="12 13">
    <name type="scientific">Salvator merianae</name>
    <name type="common">Argentine black and white tegu</name>
    <name type="synonym">Tupinambis merianae</name>
    <dbReference type="NCBI Taxonomy" id="96440"/>
    <lineage>
        <taxon>Eukaryota</taxon>
        <taxon>Metazoa</taxon>
        <taxon>Chordata</taxon>
        <taxon>Craniata</taxon>
        <taxon>Vertebrata</taxon>
        <taxon>Euteleostomi</taxon>
        <taxon>Lepidosauria</taxon>
        <taxon>Squamata</taxon>
        <taxon>Bifurcata</taxon>
        <taxon>Unidentata</taxon>
        <taxon>Episquamata</taxon>
        <taxon>Laterata</taxon>
        <taxon>Teiioidea</taxon>
        <taxon>Teiidae</taxon>
        <taxon>Salvator</taxon>
    </lineage>
</organism>
<dbReference type="InterPro" id="IPR037362">
    <property type="entry name" value="CAS_fam"/>
</dbReference>
<dbReference type="InterPro" id="IPR014928">
    <property type="entry name" value="Serine_rich_dom"/>
</dbReference>
<evidence type="ECO:0000256" key="2">
    <source>
        <dbReference type="ARBA" id="ARBA00004496"/>
    </source>
</evidence>
<keyword evidence="13" id="KW-1185">Reference proteome</keyword>
<evidence type="ECO:0000256" key="7">
    <source>
        <dbReference type="ARBA" id="ARBA00022889"/>
    </source>
</evidence>
<evidence type="ECO:0000256" key="8">
    <source>
        <dbReference type="ARBA" id="ARBA00022949"/>
    </source>
</evidence>
<evidence type="ECO:0000256" key="10">
    <source>
        <dbReference type="SAM" id="MobiDB-lite"/>
    </source>
</evidence>
<evidence type="ECO:0000256" key="3">
    <source>
        <dbReference type="ARBA" id="ARBA00007848"/>
    </source>
</evidence>
<dbReference type="OMA" id="TYERMDM"/>
<evidence type="ECO:0000256" key="4">
    <source>
        <dbReference type="ARBA" id="ARBA00022443"/>
    </source>
</evidence>
<reference evidence="12" key="1">
    <citation type="submission" date="2025-08" db="UniProtKB">
        <authorList>
            <consortium name="Ensembl"/>
        </authorList>
    </citation>
    <scope>IDENTIFICATION</scope>
</reference>
<dbReference type="GO" id="GO:0051897">
    <property type="term" value="P:positive regulation of phosphatidylinositol 3-kinase/protein kinase B signal transduction"/>
    <property type="evidence" value="ECO:0007669"/>
    <property type="project" value="Ensembl"/>
</dbReference>
<dbReference type="FunFam" id="1.20.120.830:FF:000001">
    <property type="entry name" value="BCAR1 scaffold protein, Cas family member"/>
    <property type="match status" value="1"/>
</dbReference>
<comment type="similarity">
    <text evidence="3">Belongs to the CAS family.</text>
</comment>
<dbReference type="FunFam" id="2.30.30.40:FF:000009">
    <property type="entry name" value="Breast cancer anti-estrogen resistance 1"/>
    <property type="match status" value="1"/>
</dbReference>
<reference evidence="12" key="2">
    <citation type="submission" date="2025-09" db="UniProtKB">
        <authorList>
            <consortium name="Ensembl"/>
        </authorList>
    </citation>
    <scope>IDENTIFICATION</scope>
</reference>
<dbReference type="InterPro" id="IPR035744">
    <property type="entry name" value="CASS4_SH3"/>
</dbReference>
<dbReference type="PROSITE" id="PS50002">
    <property type="entry name" value="SH3"/>
    <property type="match status" value="1"/>
</dbReference>
<evidence type="ECO:0000256" key="9">
    <source>
        <dbReference type="PROSITE-ProRule" id="PRU00192"/>
    </source>
</evidence>
<dbReference type="GO" id="GO:0016477">
    <property type="term" value="P:cell migration"/>
    <property type="evidence" value="ECO:0007669"/>
    <property type="project" value="TreeGrafter"/>
</dbReference>
<dbReference type="GO" id="GO:0005886">
    <property type="term" value="C:plasma membrane"/>
    <property type="evidence" value="ECO:0007669"/>
    <property type="project" value="TreeGrafter"/>
</dbReference>
<feature type="compositionally biased region" description="Basic and acidic residues" evidence="10">
    <location>
        <begin position="403"/>
        <end position="415"/>
    </location>
</feature>
<feature type="domain" description="SH3" evidence="11">
    <location>
        <begin position="21"/>
        <end position="83"/>
    </location>
</feature>
<dbReference type="InterPro" id="IPR038319">
    <property type="entry name" value="Serine_rich_sf"/>
</dbReference>
<keyword evidence="8" id="KW-0965">Cell junction</keyword>
<dbReference type="InterPro" id="IPR021901">
    <property type="entry name" value="CAS_C"/>
</dbReference>
<dbReference type="SMART" id="SM00326">
    <property type="entry name" value="SH3"/>
    <property type="match status" value="1"/>
</dbReference>
<dbReference type="Pfam" id="PF12026">
    <property type="entry name" value="CAS_C"/>
    <property type="match status" value="1"/>
</dbReference>
<dbReference type="Ensembl" id="ENSSMRT00000008189.1">
    <property type="protein sequence ID" value="ENSSMRP00000006987.1"/>
    <property type="gene ID" value="ENSSMRG00000005656.1"/>
</dbReference>
<dbReference type="Pfam" id="PF14604">
    <property type="entry name" value="SH3_9"/>
    <property type="match status" value="1"/>
</dbReference>
<evidence type="ECO:0000259" key="11">
    <source>
        <dbReference type="PROSITE" id="PS50002"/>
    </source>
</evidence>
<evidence type="ECO:0000256" key="1">
    <source>
        <dbReference type="ARBA" id="ARBA00004246"/>
    </source>
</evidence>
<accession>A0A8D0DLP3</accession>
<dbReference type="GeneTree" id="ENSGT00950000183008"/>
<dbReference type="GO" id="GO:0007169">
    <property type="term" value="P:cell surface receptor protein tyrosine kinase signaling pathway"/>
    <property type="evidence" value="ECO:0007669"/>
    <property type="project" value="TreeGrafter"/>
</dbReference>
<dbReference type="PANTHER" id="PTHR10654">
    <property type="entry name" value="CAS SCAFFOLDING PROTEIN"/>
    <property type="match status" value="1"/>
</dbReference>
<keyword evidence="5" id="KW-0963">Cytoplasm</keyword>
<dbReference type="Pfam" id="PF08824">
    <property type="entry name" value="Serine_rich"/>
    <property type="match status" value="1"/>
</dbReference>
<dbReference type="GO" id="GO:1900026">
    <property type="term" value="P:positive regulation of substrate adhesion-dependent cell spreading"/>
    <property type="evidence" value="ECO:0007669"/>
    <property type="project" value="Ensembl"/>
</dbReference>
<dbReference type="Gene3D" id="2.30.30.40">
    <property type="entry name" value="SH3 Domains"/>
    <property type="match status" value="1"/>
</dbReference>
<feature type="compositionally biased region" description="Low complexity" evidence="10">
    <location>
        <begin position="435"/>
        <end position="473"/>
    </location>
</feature>
<keyword evidence="7" id="KW-0130">Cell adhesion</keyword>
<dbReference type="GO" id="GO:0005737">
    <property type="term" value="C:cytoplasm"/>
    <property type="evidence" value="ECO:0007669"/>
    <property type="project" value="UniProtKB-SubCell"/>
</dbReference>
<keyword evidence="6" id="KW-0597">Phosphoprotein</keyword>
<evidence type="ECO:0000256" key="6">
    <source>
        <dbReference type="ARBA" id="ARBA00022553"/>
    </source>
</evidence>
<dbReference type="GO" id="GO:1990782">
    <property type="term" value="F:protein tyrosine kinase binding"/>
    <property type="evidence" value="ECO:0007669"/>
    <property type="project" value="Ensembl"/>
</dbReference>
<proteinExistence type="inferred from homology"/>
<protein>
    <submittedName>
        <fullName evidence="12">Cas scaffold protein family member 4</fullName>
    </submittedName>
</protein>
<evidence type="ECO:0000313" key="12">
    <source>
        <dbReference type="Ensembl" id="ENSSMRP00000006987.1"/>
    </source>
</evidence>
<dbReference type="GO" id="GO:0007155">
    <property type="term" value="P:cell adhesion"/>
    <property type="evidence" value="ECO:0007669"/>
    <property type="project" value="UniProtKB-KW"/>
</dbReference>
<dbReference type="Proteomes" id="UP000694421">
    <property type="component" value="Unplaced"/>
</dbReference>
<dbReference type="Gene3D" id="1.20.120.230">
    <property type="entry name" value="Alpha-catenin/vinculin-like"/>
    <property type="match status" value="1"/>
</dbReference>
<dbReference type="Gene3D" id="1.20.120.830">
    <property type="entry name" value="Serine-rich domain"/>
    <property type="match status" value="1"/>
</dbReference>
<evidence type="ECO:0000313" key="13">
    <source>
        <dbReference type="Proteomes" id="UP000694421"/>
    </source>
</evidence>
<sequence length="864" mass="96206">MNVGILEAAPRASPDVQSLPFQSTLAKALYDNQAECSDELAFRRGDILMVLEQNLLGSEGWWKCSLHGKQGLAPANRLQLLTAPHLPSTLHESQELAHSPWSIYQVPSAHRSPAPLSVYEKMDGWIAPSLPPPSTTSPLTKEVYQVPPMAAKLLSEKTKSSSKQHLLTLPRATLASSLGIKNDIYDVPSTQHCATLLTQGIATLPSSRKSSRLLPHTERQVYDTPVNPEKARTHIQKESSLDDVYVIPSTASRDQDTATNPMPQTKQFCHYNTLPNLRKSEWIYDIPVSPEKTGLKPSLQNHFPNKHMIYDIPPARFDPALPKINNEGKLVTSERYDIPPAQRKLTLPEIPLYAVPSSHDCLAHRQNDNYDIPSAILTSRIEKENDQQILYDVPKGIPIATPQKKETNNNSHPRDNTCICPLQLSTDGKRDQDRLSISSVDSRTSTLSTLSSSSADSFSSSSSSSAMPPSSGEPSKESTVELESAIETLTKLQHSVSSSVASLMIFVSSRWRYQEHLEGNIEEIHRAVDHIKVSLGEFLDFAQTVEGSATQTSDIKLQARIKKQLSILTDSFQILVETRQALNNCKWSLDILVIKKPQNNPDNLDRFVMVARTIPEDIKRFVSIVIANGKLLFRKTGKEKASIQQRTGTAQHKMAKYSLEHPAEDEHLLRNSLDKSKENSSYLEKSEVDISEECDYTQIQNSLEPEKTLSSLSTSKEIKKNTEIKRKGSVDLTRHDVLGQQDATKQLVLSDLCRLYFGAVQKAISVFHKNLTVDQAPEVFIANSKLIIMVGQKLVDTLCEETLEKTGRNEILCCSSRFCGLLKSLAVATKNAAVQYPSPEAMKELQDQAGALSKYTQQFRAMME</sequence>
<dbReference type="AlphaFoldDB" id="A0A8D0DLP3"/>
<keyword evidence="4 9" id="KW-0728">SH3 domain</keyword>
<dbReference type="PRINTS" id="PR00452">
    <property type="entry name" value="SH3DOMAIN"/>
</dbReference>
<feature type="region of interest" description="Disordered" evidence="10">
    <location>
        <begin position="400"/>
        <end position="482"/>
    </location>
</feature>
<evidence type="ECO:0000256" key="5">
    <source>
        <dbReference type="ARBA" id="ARBA00022490"/>
    </source>
</evidence>
<dbReference type="GO" id="GO:0030335">
    <property type="term" value="P:positive regulation of cell migration"/>
    <property type="evidence" value="ECO:0007669"/>
    <property type="project" value="Ensembl"/>
</dbReference>
<comment type="subcellular location">
    <subcellularLocation>
        <location evidence="1">Cell junction</location>
        <location evidence="1">Focal adhesion</location>
    </subcellularLocation>
    <subcellularLocation>
        <location evidence="2">Cytoplasm</location>
    </subcellularLocation>
</comment>
<dbReference type="InterPro" id="IPR001452">
    <property type="entry name" value="SH3_domain"/>
</dbReference>
<dbReference type="PANTHER" id="PTHR10654:SF19">
    <property type="entry name" value="CAS SCAFFOLDING PROTEIN FAMILY MEMBER 4"/>
    <property type="match status" value="1"/>
</dbReference>
<name>A0A8D0DLP3_SALMN</name>
<dbReference type="GO" id="GO:0005925">
    <property type="term" value="C:focal adhesion"/>
    <property type="evidence" value="ECO:0007669"/>
    <property type="project" value="UniProtKB-SubCell"/>
</dbReference>
<dbReference type="SUPFAM" id="SSF50044">
    <property type="entry name" value="SH3-domain"/>
    <property type="match status" value="1"/>
</dbReference>
<dbReference type="CDD" id="cd12000">
    <property type="entry name" value="SH3_CASS4"/>
    <property type="match status" value="1"/>
</dbReference>